<keyword evidence="7 10" id="KW-0472">Membrane</keyword>
<dbReference type="WBParaSite" id="ECPE_0000319501-mRNA-1">
    <property type="protein sequence ID" value="ECPE_0000319501-mRNA-1"/>
    <property type="gene ID" value="ECPE_0000319501"/>
</dbReference>
<evidence type="ECO:0000313" key="13">
    <source>
        <dbReference type="WBParaSite" id="ECPE_0000319501-mRNA-1"/>
    </source>
</evidence>
<dbReference type="PANTHER" id="PTHR10125">
    <property type="entry name" value="P2X PURINOCEPTOR"/>
    <property type="match status" value="1"/>
</dbReference>
<dbReference type="GO" id="GO:0004931">
    <property type="term" value="F:extracellularly ATP-gated monoatomic cation channel activity"/>
    <property type="evidence" value="ECO:0007669"/>
    <property type="project" value="TreeGrafter"/>
</dbReference>
<evidence type="ECO:0000256" key="2">
    <source>
        <dbReference type="ARBA" id="ARBA00009848"/>
    </source>
</evidence>
<organism evidence="13">
    <name type="scientific">Echinostoma caproni</name>
    <dbReference type="NCBI Taxonomy" id="27848"/>
    <lineage>
        <taxon>Eukaryota</taxon>
        <taxon>Metazoa</taxon>
        <taxon>Spiralia</taxon>
        <taxon>Lophotrochozoa</taxon>
        <taxon>Platyhelminthes</taxon>
        <taxon>Trematoda</taxon>
        <taxon>Digenea</taxon>
        <taxon>Plagiorchiida</taxon>
        <taxon>Echinostomata</taxon>
        <taxon>Echinostomatoidea</taxon>
        <taxon>Echinostomatidae</taxon>
        <taxon>Echinostoma</taxon>
    </lineage>
</organism>
<evidence type="ECO:0000256" key="10">
    <source>
        <dbReference type="SAM" id="Phobius"/>
    </source>
</evidence>
<dbReference type="AlphaFoldDB" id="A0A183A8A7"/>
<evidence type="ECO:0000256" key="1">
    <source>
        <dbReference type="ARBA" id="ARBA00004308"/>
    </source>
</evidence>
<sequence>MTRIAAHSGSRFIFARKRPHRISTAVITAGLRGFFTEVMFVFEMPKVVHIRNPALGLLFRLVQLSILTYFVIFVMWWNKGYQSFDRALSGVTAKVSGVSWVGSDRFTPGGPLVDNGAYNLRSLQNSGVYLTTRITAKAIQQLGYCAELTSLPDAHCLTDAHCTPGTTAGHSIYGPDGRMFSIEDIDLNDDGHGVFTGRCLQAMQVCEIYGWCPVRAENQTSLGRVASSSRVITPINILMEPYTFFTDLEFIQRHRSAWEPSNLKLVPPFFDVLNYTLFIRNAIEFPYFDVKRRNILQWMTEDYLHSCMYDPVSPLNQYCPVFRVYDMLRLAGANPDRMIYFGGVIAITIDWTCDLDWSVEHCLPQYAFRQLDYNPDVNQSQLIKGAGLAEGSHQELTIHFGHDGQNGTGRYRLLLNSHGIAFLIRVTGQAGKFNLLSFTMRFGSGLALLSGATIMCDLIAFHFMRDRELFREVTCDDKTLRRLLSMSTTTGSRRSQREPRPIAEHTRVITPDHFEYYIIFTG</sequence>
<dbReference type="GO" id="GO:0012505">
    <property type="term" value="C:endomembrane system"/>
    <property type="evidence" value="ECO:0007669"/>
    <property type="project" value="UniProtKB-SubCell"/>
</dbReference>
<reference evidence="11 12" key="2">
    <citation type="submission" date="2018-11" db="EMBL/GenBank/DDBJ databases">
        <authorList>
            <consortium name="Pathogen Informatics"/>
        </authorList>
    </citation>
    <scope>NUCLEOTIDE SEQUENCE [LARGE SCALE GENOMIC DNA]</scope>
    <source>
        <strain evidence="11 12">Egypt</strain>
    </source>
</reference>
<dbReference type="EMBL" id="UZAN01040167">
    <property type="protein sequence ID" value="VDP68680.1"/>
    <property type="molecule type" value="Genomic_DNA"/>
</dbReference>
<comment type="subcellular location">
    <subcellularLocation>
        <location evidence="1">Endomembrane system</location>
    </subcellularLocation>
</comment>
<keyword evidence="6" id="KW-0406">Ion transport</keyword>
<keyword evidence="5 10" id="KW-1133">Transmembrane helix</keyword>
<keyword evidence="9" id="KW-0407">Ion channel</keyword>
<evidence type="ECO:0000256" key="8">
    <source>
        <dbReference type="ARBA" id="ARBA00023286"/>
    </source>
</evidence>
<dbReference type="Proteomes" id="UP000272942">
    <property type="component" value="Unassembled WGS sequence"/>
</dbReference>
<evidence type="ECO:0000256" key="5">
    <source>
        <dbReference type="ARBA" id="ARBA00022989"/>
    </source>
</evidence>
<evidence type="ECO:0000313" key="11">
    <source>
        <dbReference type="EMBL" id="VDP68680.1"/>
    </source>
</evidence>
<dbReference type="InterPro" id="IPR027309">
    <property type="entry name" value="P2X_extracellular_dom_sf"/>
</dbReference>
<feature type="transmembrane region" description="Helical" evidence="10">
    <location>
        <begin position="54"/>
        <end position="77"/>
    </location>
</feature>
<proteinExistence type="inferred from homology"/>
<dbReference type="GO" id="GO:0098794">
    <property type="term" value="C:postsynapse"/>
    <property type="evidence" value="ECO:0007669"/>
    <property type="project" value="GOC"/>
</dbReference>
<evidence type="ECO:0000256" key="6">
    <source>
        <dbReference type="ARBA" id="ARBA00023065"/>
    </source>
</evidence>
<dbReference type="InterPro" id="IPR059116">
    <property type="entry name" value="P2X_receptor"/>
</dbReference>
<name>A0A183A8A7_9TREM</name>
<dbReference type="Gene3D" id="2.60.490.10">
    <property type="entry name" value="atp-gated p2x4 ion channel domain"/>
    <property type="match status" value="1"/>
</dbReference>
<keyword evidence="3" id="KW-0813">Transport</keyword>
<protein>
    <submittedName>
        <fullName evidence="13">Purinergic receptor</fullName>
    </submittedName>
</protein>
<dbReference type="OrthoDB" id="494673at2759"/>
<keyword evidence="8" id="KW-1071">Ligand-gated ion channel</keyword>
<dbReference type="GO" id="GO:0016020">
    <property type="term" value="C:membrane"/>
    <property type="evidence" value="ECO:0007669"/>
    <property type="project" value="TreeGrafter"/>
</dbReference>
<dbReference type="PANTHER" id="PTHR10125:SF31">
    <property type="entry name" value="P2X RECEPTOR E"/>
    <property type="match status" value="1"/>
</dbReference>
<keyword evidence="12" id="KW-1185">Reference proteome</keyword>
<evidence type="ECO:0000313" key="12">
    <source>
        <dbReference type="Proteomes" id="UP000272942"/>
    </source>
</evidence>
<accession>A0A183A8A7</accession>
<dbReference type="GO" id="GO:0070588">
    <property type="term" value="P:calcium ion transmembrane transport"/>
    <property type="evidence" value="ECO:0007669"/>
    <property type="project" value="TreeGrafter"/>
</dbReference>
<evidence type="ECO:0000256" key="4">
    <source>
        <dbReference type="ARBA" id="ARBA00022692"/>
    </source>
</evidence>
<comment type="similarity">
    <text evidence="2">Belongs to the P2X receptor family.</text>
</comment>
<feature type="transmembrane region" description="Helical" evidence="10">
    <location>
        <begin position="442"/>
        <end position="461"/>
    </location>
</feature>
<evidence type="ECO:0000256" key="9">
    <source>
        <dbReference type="ARBA" id="ARBA00023303"/>
    </source>
</evidence>
<dbReference type="Pfam" id="PF00864">
    <property type="entry name" value="P2X_receptor"/>
    <property type="match status" value="2"/>
</dbReference>
<feature type="transmembrane region" description="Helical" evidence="10">
    <location>
        <begin position="21"/>
        <end position="42"/>
    </location>
</feature>
<evidence type="ECO:0000256" key="7">
    <source>
        <dbReference type="ARBA" id="ARBA00023136"/>
    </source>
</evidence>
<reference evidence="13" key="1">
    <citation type="submission" date="2016-06" db="UniProtKB">
        <authorList>
            <consortium name="WormBaseParasite"/>
        </authorList>
    </citation>
    <scope>IDENTIFICATION</scope>
</reference>
<evidence type="ECO:0000256" key="3">
    <source>
        <dbReference type="ARBA" id="ARBA00022448"/>
    </source>
</evidence>
<keyword evidence="4 10" id="KW-0812">Transmembrane</keyword>
<gene>
    <name evidence="11" type="ORF">ECPE_LOCUS3192</name>
</gene>